<keyword evidence="3" id="KW-1185">Reference proteome</keyword>
<sequence length="320" mass="35071">MKVVVLRDRGSTLAVVFILIFMVAFMAPLIYMFLSAAGGTLFLMLFIAFALLIFGGGLYGVIRVRSASKKAEAFFSAAEFSDSAVSIPGEMDFEVGVLEMRGWWSGGKNRTYHVSRKFTAERMSRGPRIPFIDGEFKAAVYSDGTGFIRAPAVRVLSEPYRDVVLLFLTSKGRVEGEGTVTVSTQEDSAQVSFRGDGKLIRGSVYSTLTKARRVKVALTTEGFSFEKILGAGTSFEFSTLMLPEESTVVVGNYKTVSPRSLAGSLGGETLIMGHGEFTLRAILDIRLRPDVKAEEPFRVEMETGEVEESGENEFQEGWGF</sequence>
<evidence type="ECO:0000313" key="3">
    <source>
        <dbReference type="Proteomes" id="UP000516304"/>
    </source>
</evidence>
<dbReference type="GeneID" id="58919925"/>
<keyword evidence="1" id="KW-1133">Transmembrane helix</keyword>
<dbReference type="KEGG" id="tcq:TIRI35C_2176"/>
<gene>
    <name evidence="2" type="ORF">TIRI35C_2176</name>
</gene>
<dbReference type="RefSeq" id="WP_188203258.1">
    <property type="nucleotide sequence ID" value="NZ_LR881183.1"/>
</dbReference>
<name>A0A7G2DBG5_9EURY</name>
<dbReference type="EMBL" id="LR881183">
    <property type="protein sequence ID" value="CAD5245330.1"/>
    <property type="molecule type" value="Genomic_DNA"/>
</dbReference>
<organism evidence="2 3">
    <name type="scientific">Thermococcus camini</name>
    <dbReference type="NCBI Taxonomy" id="2016373"/>
    <lineage>
        <taxon>Archaea</taxon>
        <taxon>Methanobacteriati</taxon>
        <taxon>Methanobacteriota</taxon>
        <taxon>Thermococci</taxon>
        <taxon>Thermococcales</taxon>
        <taxon>Thermococcaceae</taxon>
        <taxon>Thermococcus</taxon>
    </lineage>
</organism>
<dbReference type="AlphaFoldDB" id="A0A7G2DBG5"/>
<keyword evidence="1" id="KW-0472">Membrane</keyword>
<dbReference type="Proteomes" id="UP000516304">
    <property type="component" value="Chromosome TIRI35C"/>
</dbReference>
<feature type="transmembrane region" description="Helical" evidence="1">
    <location>
        <begin position="40"/>
        <end position="62"/>
    </location>
</feature>
<feature type="transmembrane region" description="Helical" evidence="1">
    <location>
        <begin position="12"/>
        <end position="34"/>
    </location>
</feature>
<protein>
    <submittedName>
        <fullName evidence="2">Uncharacterized protein</fullName>
    </submittedName>
</protein>
<keyword evidence="1" id="KW-0812">Transmembrane</keyword>
<evidence type="ECO:0000313" key="2">
    <source>
        <dbReference type="EMBL" id="CAD5245330.1"/>
    </source>
</evidence>
<accession>A0A7G2DBG5</accession>
<proteinExistence type="predicted"/>
<reference evidence="2 3" key="1">
    <citation type="submission" date="2020-09" db="EMBL/GenBank/DDBJ databases">
        <authorList>
            <person name="Courtine D."/>
        </authorList>
    </citation>
    <scope>NUCLEOTIDE SEQUENCE [LARGE SCALE GENOMIC DNA]</scope>
    <source>
        <strain evidence="2 3">IRI35c</strain>
    </source>
</reference>
<evidence type="ECO:0000256" key="1">
    <source>
        <dbReference type="SAM" id="Phobius"/>
    </source>
</evidence>